<proteinExistence type="predicted"/>
<sequence length="78" mass="8821">MAAYLTRQELSELVGCQPRSLACMKRWLERNRWPFAVSIAGIPQVSRDYCDARLHGTAPRAAELADDEQEPDFAALEK</sequence>
<evidence type="ECO:0000259" key="1">
    <source>
        <dbReference type="Pfam" id="PF13986"/>
    </source>
</evidence>
<dbReference type="EMBL" id="JACCAS010000001">
    <property type="protein sequence ID" value="NYH21434.1"/>
    <property type="molecule type" value="Genomic_DNA"/>
</dbReference>
<dbReference type="RefSeq" id="WP_179742917.1">
    <property type="nucleotide sequence ID" value="NZ_JACCAS010000001.1"/>
</dbReference>
<dbReference type="Proteomes" id="UP000540929">
    <property type="component" value="Unassembled WGS sequence"/>
</dbReference>
<dbReference type="AlphaFoldDB" id="A0A7Y9WIG9"/>
<dbReference type="InterPro" id="IPR025319">
    <property type="entry name" value="DUF4224"/>
</dbReference>
<keyword evidence="3" id="KW-1185">Reference proteome</keyword>
<evidence type="ECO:0000313" key="2">
    <source>
        <dbReference type="EMBL" id="NYH21434.1"/>
    </source>
</evidence>
<evidence type="ECO:0000313" key="3">
    <source>
        <dbReference type="Proteomes" id="UP000540929"/>
    </source>
</evidence>
<feature type="domain" description="DUF4224" evidence="1">
    <location>
        <begin position="5"/>
        <end position="49"/>
    </location>
</feature>
<protein>
    <recommendedName>
        <fullName evidence="1">DUF4224 domain-containing protein</fullName>
    </recommendedName>
</protein>
<gene>
    <name evidence="2" type="ORF">GGD40_000913</name>
</gene>
<name>A0A7Y9WIG9_9BURK</name>
<organism evidence="2 3">
    <name type="scientific">Paraburkholderia bryophila</name>
    <dbReference type="NCBI Taxonomy" id="420952"/>
    <lineage>
        <taxon>Bacteria</taxon>
        <taxon>Pseudomonadati</taxon>
        <taxon>Pseudomonadota</taxon>
        <taxon>Betaproteobacteria</taxon>
        <taxon>Burkholderiales</taxon>
        <taxon>Burkholderiaceae</taxon>
        <taxon>Paraburkholderia</taxon>
    </lineage>
</organism>
<reference evidence="2 3" key="1">
    <citation type="submission" date="2020-07" db="EMBL/GenBank/DDBJ databases">
        <title>Exploring microbial biodiversity for novel pathways involved in the catabolism of aromatic compounds derived from lignin.</title>
        <authorList>
            <person name="Elkins J."/>
        </authorList>
    </citation>
    <scope>NUCLEOTIDE SEQUENCE [LARGE SCALE GENOMIC DNA]</scope>
    <source>
        <strain evidence="2 3">H2C3C</strain>
    </source>
</reference>
<comment type="caution">
    <text evidence="2">The sequence shown here is derived from an EMBL/GenBank/DDBJ whole genome shotgun (WGS) entry which is preliminary data.</text>
</comment>
<dbReference type="Pfam" id="PF13986">
    <property type="entry name" value="DUF4224"/>
    <property type="match status" value="1"/>
</dbReference>
<accession>A0A7Y9WIG9</accession>